<dbReference type="Proteomes" id="UP000011841">
    <property type="component" value="Chromosome"/>
</dbReference>
<gene>
    <name evidence="2" type="ORF">S58_63480</name>
</gene>
<feature type="transmembrane region" description="Helical" evidence="1">
    <location>
        <begin position="95"/>
        <end position="113"/>
    </location>
</feature>
<feature type="transmembrane region" description="Helical" evidence="1">
    <location>
        <begin position="119"/>
        <end position="137"/>
    </location>
</feature>
<evidence type="ECO:0000313" key="3">
    <source>
        <dbReference type="Proteomes" id="UP000011841"/>
    </source>
</evidence>
<dbReference type="EMBL" id="AP012603">
    <property type="protein sequence ID" value="BAM92322.1"/>
    <property type="molecule type" value="Genomic_DNA"/>
</dbReference>
<feature type="transmembrane region" description="Helical" evidence="1">
    <location>
        <begin position="157"/>
        <end position="174"/>
    </location>
</feature>
<protein>
    <submittedName>
        <fullName evidence="2">Uncharacterized protein</fullName>
    </submittedName>
</protein>
<dbReference type="AlphaFoldDB" id="M4ZEP9"/>
<sequence>MVADSLVNLCGAIGLAVAAAMLHRRDPRGPLTARLVVMLGLVAALFLLRGVAWWTDNTTLDRISLIPAALIPLGALIVTEGLLRRHARRRLKAAALGGGVVLALAGALGPVEFENLHTVVLSAFQLAGFAVCALLLLRRDRTSLLAWENRAIDRVAFGAIIVIPFIITDFRVLAPDMPVRLGALGALLAVTAILIAGASAEAQRQGVLLTVLRITGAALLGGAAAALSRDVDAAQLMRFCAVTVAGVLTIGLMTDALRAVLDAREPGVLDSIGASTATTRDELIAELTRQPIFESARRYREAELAAYDPPLLREFLASRRVLRRADAPWGLAATDPAVERMVALMKARHATHVVVLSHEPVDLIVLAVSVISADPATETALALVRRLLLQAPE</sequence>
<proteinExistence type="predicted"/>
<keyword evidence="1" id="KW-1133">Transmembrane helix</keyword>
<dbReference type="eggNOG" id="ENOG5030XRJ">
    <property type="taxonomic scope" value="Bacteria"/>
</dbReference>
<accession>M4ZEP9</accession>
<keyword evidence="1" id="KW-0812">Transmembrane</keyword>
<dbReference type="PATRIC" id="fig|1245469.3.peg.6480"/>
<keyword evidence="1" id="KW-0472">Membrane</keyword>
<reference evidence="2 3" key="1">
    <citation type="journal article" date="2013" name="Appl. Environ. Microbiol.">
        <title>Genome analysis suggests that the soil oligotrophic bacterium Agromonas oligotrophica (Bradyrhizobium oligotrophicum) is a nitrogen-fixing symbiont of Aeschynomene indica.</title>
        <authorList>
            <person name="Okubo T."/>
            <person name="Fukushima S."/>
            <person name="Itakura M."/>
            <person name="Oshima K."/>
            <person name="Longtonglang A."/>
            <person name="Teaumroong N."/>
            <person name="Mitsui H."/>
            <person name="Hattori M."/>
            <person name="Hattori R."/>
            <person name="Hattori T."/>
            <person name="Minamisawa K."/>
        </authorList>
    </citation>
    <scope>NUCLEOTIDE SEQUENCE [LARGE SCALE GENOMIC DNA]</scope>
    <source>
        <strain evidence="2 3">S58</strain>
    </source>
</reference>
<evidence type="ECO:0000313" key="2">
    <source>
        <dbReference type="EMBL" id="BAM92322.1"/>
    </source>
</evidence>
<name>M4ZEP9_9BRAD</name>
<feature type="transmembrane region" description="Helical" evidence="1">
    <location>
        <begin position="65"/>
        <end position="83"/>
    </location>
</feature>
<keyword evidence="3" id="KW-1185">Reference proteome</keyword>
<feature type="transmembrane region" description="Helical" evidence="1">
    <location>
        <begin position="35"/>
        <end position="53"/>
    </location>
</feature>
<feature type="transmembrane region" description="Helical" evidence="1">
    <location>
        <begin position="6"/>
        <end position="23"/>
    </location>
</feature>
<organism evidence="2 3">
    <name type="scientific">Bradyrhizobium oligotrophicum S58</name>
    <dbReference type="NCBI Taxonomy" id="1245469"/>
    <lineage>
        <taxon>Bacteria</taxon>
        <taxon>Pseudomonadati</taxon>
        <taxon>Pseudomonadota</taxon>
        <taxon>Alphaproteobacteria</taxon>
        <taxon>Hyphomicrobiales</taxon>
        <taxon>Nitrobacteraceae</taxon>
        <taxon>Bradyrhizobium</taxon>
    </lineage>
</organism>
<evidence type="ECO:0000256" key="1">
    <source>
        <dbReference type="SAM" id="Phobius"/>
    </source>
</evidence>
<feature type="transmembrane region" description="Helical" evidence="1">
    <location>
        <begin position="207"/>
        <end position="227"/>
    </location>
</feature>
<feature type="transmembrane region" description="Helical" evidence="1">
    <location>
        <begin position="180"/>
        <end position="200"/>
    </location>
</feature>
<dbReference type="KEGG" id="aol:S58_63480"/>
<dbReference type="HOGENOM" id="CLU_690137_0_0_5"/>